<dbReference type="PANTHER" id="PTHR21576">
    <property type="entry name" value="UNCHARACTERIZED NODULIN-LIKE PROTEIN"/>
    <property type="match status" value="1"/>
</dbReference>
<name>A0A0H5CL83_CYBJN</name>
<dbReference type="EMBL" id="CDQK01000007">
    <property type="protein sequence ID" value="CEP25229.1"/>
    <property type="molecule type" value="Genomic_DNA"/>
</dbReference>
<comment type="subcellular location">
    <subcellularLocation>
        <location evidence="1">Membrane</location>
        <topology evidence="1">Multi-pass membrane protein</topology>
    </subcellularLocation>
</comment>
<evidence type="ECO:0000256" key="1">
    <source>
        <dbReference type="ARBA" id="ARBA00004141"/>
    </source>
</evidence>
<accession>A0A0H5CL83</accession>
<feature type="transmembrane region" description="Helical" evidence="5">
    <location>
        <begin position="106"/>
        <end position="127"/>
    </location>
</feature>
<evidence type="ECO:0000313" key="7">
    <source>
        <dbReference type="Proteomes" id="UP000038830"/>
    </source>
</evidence>
<feature type="transmembrane region" description="Helical" evidence="5">
    <location>
        <begin position="345"/>
        <end position="364"/>
    </location>
</feature>
<dbReference type="Proteomes" id="UP000038830">
    <property type="component" value="Unassembled WGS sequence"/>
</dbReference>
<dbReference type="Pfam" id="PF07690">
    <property type="entry name" value="MFS_1"/>
    <property type="match status" value="1"/>
</dbReference>
<evidence type="ECO:0000256" key="5">
    <source>
        <dbReference type="SAM" id="Phobius"/>
    </source>
</evidence>
<dbReference type="InterPro" id="IPR036259">
    <property type="entry name" value="MFS_trans_sf"/>
</dbReference>
<proteinExistence type="predicted"/>
<evidence type="ECO:0000256" key="4">
    <source>
        <dbReference type="ARBA" id="ARBA00023136"/>
    </source>
</evidence>
<dbReference type="GO" id="GO:0022857">
    <property type="term" value="F:transmembrane transporter activity"/>
    <property type="evidence" value="ECO:0007669"/>
    <property type="project" value="InterPro"/>
</dbReference>
<keyword evidence="2 5" id="KW-0812">Transmembrane</keyword>
<feature type="transmembrane region" description="Helical" evidence="5">
    <location>
        <begin position="51"/>
        <end position="71"/>
    </location>
</feature>
<feature type="transmembrane region" description="Helical" evidence="5">
    <location>
        <begin position="78"/>
        <end position="94"/>
    </location>
</feature>
<dbReference type="SUPFAM" id="SSF103473">
    <property type="entry name" value="MFS general substrate transporter"/>
    <property type="match status" value="1"/>
</dbReference>
<dbReference type="GO" id="GO:0000329">
    <property type="term" value="C:fungal-type vacuole membrane"/>
    <property type="evidence" value="ECO:0007669"/>
    <property type="project" value="TreeGrafter"/>
</dbReference>
<feature type="transmembrane region" description="Helical" evidence="5">
    <location>
        <begin position="139"/>
        <end position="159"/>
    </location>
</feature>
<evidence type="ECO:0000313" key="6">
    <source>
        <dbReference type="EMBL" id="CEP25229.1"/>
    </source>
</evidence>
<feature type="transmembrane region" description="Helical" evidence="5">
    <location>
        <begin position="12"/>
        <end position="31"/>
    </location>
</feature>
<dbReference type="PANTHER" id="PTHR21576:SF166">
    <property type="entry name" value="ADR278WP"/>
    <property type="match status" value="1"/>
</dbReference>
<dbReference type="InterPro" id="IPR011701">
    <property type="entry name" value="MFS"/>
</dbReference>
<sequence>MPFENAPIQPRVLALVSAVLIAVASGTPYVFSIFAPQLVKQTGLSADQAATLSTALSLGGALGGLPAGITIDSLGPQFASVLGGLLTAVAFYILHKCYVDANNDVFLLMVALAISGFASILSFYSTIKCTTANWPHHRGSAGALPVAAYAVASLIFSYVNVRFFKDDTAGLLRFFYIFTPCVCIGCAYFLQIVDKKKHKKAPKDRNTAVGEQDPLLRSGSTSSLFGTGSPNGSRRQSIARIFSLWGTPRSSSTLSLDQMQRPLVQLPKHVRADSDAIYVAVEDTPVFVREGSPIWDHHLTKAIFSRVFFKFYLILGFMMGIGQMYIYSVGYIIVVLKQSDPNSKLSVGDVQAVQVSTIALASFLGRLTSGPISDVVRRKLNAQRIWCIAIAACVMLLGQYLVTKINSLDALTLPSFVVGLAFGFCFGTFPAIIADCFGTDGFTTLWGLMTTSGLLVVMQMTKLLAYTLKKNSDDDGVCIHGAACYSETFVVTQYMCLAVILFTLFTIWYNHRVFLRSNR</sequence>
<gene>
    <name evidence="6" type="ORF">BN1211_6247</name>
</gene>
<dbReference type="Gene3D" id="1.20.1250.20">
    <property type="entry name" value="MFS general substrate transporter like domains"/>
    <property type="match status" value="2"/>
</dbReference>
<keyword evidence="4 5" id="KW-0472">Membrane</keyword>
<protein>
    <recommendedName>
        <fullName evidence="8">MFS general substrate transporter</fullName>
    </recommendedName>
</protein>
<feature type="transmembrane region" description="Helical" evidence="5">
    <location>
        <begin position="488"/>
        <end position="509"/>
    </location>
</feature>
<feature type="transmembrane region" description="Helical" evidence="5">
    <location>
        <begin position="171"/>
        <end position="190"/>
    </location>
</feature>
<evidence type="ECO:0000256" key="3">
    <source>
        <dbReference type="ARBA" id="ARBA00022989"/>
    </source>
</evidence>
<evidence type="ECO:0008006" key="8">
    <source>
        <dbReference type="Google" id="ProtNLM"/>
    </source>
</evidence>
<feature type="transmembrane region" description="Helical" evidence="5">
    <location>
        <begin position="445"/>
        <end position="468"/>
    </location>
</feature>
<reference evidence="7" key="1">
    <citation type="journal article" date="2015" name="J. Biotechnol.">
        <title>The structure of the Cyberlindnera jadinii genome and its relation to Candida utilis analyzed by the occurrence of single nucleotide polymorphisms.</title>
        <authorList>
            <person name="Rupp O."/>
            <person name="Brinkrolf K."/>
            <person name="Buerth C."/>
            <person name="Kunigo M."/>
            <person name="Schneider J."/>
            <person name="Jaenicke S."/>
            <person name="Goesmann A."/>
            <person name="Puehler A."/>
            <person name="Jaeger K.-E."/>
            <person name="Ernst J.F."/>
        </authorList>
    </citation>
    <scope>NUCLEOTIDE SEQUENCE [LARGE SCALE GENOMIC DNA]</scope>
    <source>
        <strain evidence="7">ATCC 18201 / CBS 1600 / BCRC 20928 / JCM 3617 / NBRC 0987 / NRRL Y-1542</strain>
    </source>
</reference>
<keyword evidence="3 5" id="KW-1133">Transmembrane helix</keyword>
<evidence type="ECO:0000256" key="2">
    <source>
        <dbReference type="ARBA" id="ARBA00022692"/>
    </source>
</evidence>
<dbReference type="AlphaFoldDB" id="A0A0H5CL83"/>
<feature type="transmembrane region" description="Helical" evidence="5">
    <location>
        <begin position="385"/>
        <end position="402"/>
    </location>
</feature>
<feature type="transmembrane region" description="Helical" evidence="5">
    <location>
        <begin position="311"/>
        <end position="333"/>
    </location>
</feature>
<organism evidence="6 7">
    <name type="scientific">Cyberlindnera jadinii (strain ATCC 18201 / CBS 1600 / BCRC 20928 / JCM 3617 / NBRC 0987 / NRRL Y-1542)</name>
    <name type="common">Torula yeast</name>
    <name type="synonym">Candida utilis</name>
    <dbReference type="NCBI Taxonomy" id="983966"/>
    <lineage>
        <taxon>Eukaryota</taxon>
        <taxon>Fungi</taxon>
        <taxon>Dikarya</taxon>
        <taxon>Ascomycota</taxon>
        <taxon>Saccharomycotina</taxon>
        <taxon>Saccharomycetes</taxon>
        <taxon>Phaffomycetales</taxon>
        <taxon>Phaffomycetaceae</taxon>
        <taxon>Cyberlindnera</taxon>
    </lineage>
</organism>
<feature type="transmembrane region" description="Helical" evidence="5">
    <location>
        <begin position="414"/>
        <end position="433"/>
    </location>
</feature>